<keyword evidence="1" id="KW-1133">Transmembrane helix</keyword>
<organism evidence="2 3">
    <name type="scientific">Fusarium acuminatum</name>
    <dbReference type="NCBI Taxonomy" id="5515"/>
    <lineage>
        <taxon>Eukaryota</taxon>
        <taxon>Fungi</taxon>
        <taxon>Dikarya</taxon>
        <taxon>Ascomycota</taxon>
        <taxon>Pezizomycotina</taxon>
        <taxon>Sordariomycetes</taxon>
        <taxon>Hypocreomycetidae</taxon>
        <taxon>Hypocreales</taxon>
        <taxon>Nectriaceae</taxon>
        <taxon>Fusarium</taxon>
        <taxon>Fusarium tricinctum species complex</taxon>
    </lineage>
</organism>
<evidence type="ECO:0000256" key="1">
    <source>
        <dbReference type="SAM" id="Phobius"/>
    </source>
</evidence>
<reference evidence="2 3" key="1">
    <citation type="submission" date="2024-04" db="EMBL/GenBank/DDBJ databases">
        <title>Complete genome sequence of Fusarium acuminatum.</title>
        <authorList>
            <person name="Lan B."/>
        </authorList>
    </citation>
    <scope>NUCLEOTIDE SEQUENCE [LARGE SCALE GENOMIC DNA]</scope>
    <source>
        <strain evidence="2">1A</strain>
    </source>
</reference>
<keyword evidence="1" id="KW-0812">Transmembrane</keyword>
<keyword evidence="1" id="KW-0472">Membrane</keyword>
<keyword evidence="3" id="KW-1185">Reference proteome</keyword>
<sequence>MASRIPVGPGRFFASACRLTPRTSSSLAAQCSRPYSSQPPKPRRNDEVKFWPFLAVIIVGTGGYMALAKHRHGEFDISVCFLASHVKELWLECRDTIFASMLGR</sequence>
<feature type="transmembrane region" description="Helical" evidence="1">
    <location>
        <begin position="50"/>
        <end position="67"/>
    </location>
</feature>
<proteinExistence type="predicted"/>
<evidence type="ECO:0000313" key="2">
    <source>
        <dbReference type="EMBL" id="WZH45101.1"/>
    </source>
</evidence>
<keyword evidence="2" id="KW-0808">Transferase</keyword>
<gene>
    <name evidence="2" type="ORF">QYS62_006143</name>
</gene>
<accession>A0ABZ2WX21</accession>
<dbReference type="Proteomes" id="UP001489902">
    <property type="component" value="Chromosome 3"/>
</dbReference>
<keyword evidence="2" id="KW-0418">Kinase</keyword>
<evidence type="ECO:0000313" key="3">
    <source>
        <dbReference type="Proteomes" id="UP001489902"/>
    </source>
</evidence>
<dbReference type="GO" id="GO:0016301">
    <property type="term" value="F:kinase activity"/>
    <property type="evidence" value="ECO:0007669"/>
    <property type="project" value="UniProtKB-KW"/>
</dbReference>
<dbReference type="EMBL" id="CP151262">
    <property type="protein sequence ID" value="WZH45101.1"/>
    <property type="molecule type" value="Genomic_DNA"/>
</dbReference>
<name>A0ABZ2WX21_9HYPO</name>
<protein>
    <submittedName>
        <fullName evidence="2">Uridylate kinase</fullName>
    </submittedName>
</protein>